<feature type="compositionally biased region" description="Low complexity" evidence="1">
    <location>
        <begin position="162"/>
        <end position="185"/>
    </location>
</feature>
<proteinExistence type="predicted"/>
<protein>
    <submittedName>
        <fullName evidence="2 3">Uncharacterized protein</fullName>
    </submittedName>
</protein>
<feature type="region of interest" description="Disordered" evidence="1">
    <location>
        <begin position="112"/>
        <end position="131"/>
    </location>
</feature>
<gene>
    <name evidence="3" type="primary">20207334</name>
    <name evidence="2" type="ORF">HELRODRAFT_179509</name>
</gene>
<dbReference type="AlphaFoldDB" id="T1FET5"/>
<evidence type="ECO:0000256" key="1">
    <source>
        <dbReference type="SAM" id="MobiDB-lite"/>
    </source>
</evidence>
<evidence type="ECO:0000313" key="3">
    <source>
        <dbReference type="EnsemblMetazoa" id="HelroP179509"/>
    </source>
</evidence>
<feature type="compositionally biased region" description="Low complexity" evidence="1">
    <location>
        <begin position="192"/>
        <end position="216"/>
    </location>
</feature>
<dbReference type="Proteomes" id="UP000015101">
    <property type="component" value="Unassembled WGS sequence"/>
</dbReference>
<reference evidence="2 4" key="2">
    <citation type="journal article" date="2013" name="Nature">
        <title>Insights into bilaterian evolution from three spiralian genomes.</title>
        <authorList>
            <person name="Simakov O."/>
            <person name="Marletaz F."/>
            <person name="Cho S.J."/>
            <person name="Edsinger-Gonzales E."/>
            <person name="Havlak P."/>
            <person name="Hellsten U."/>
            <person name="Kuo D.H."/>
            <person name="Larsson T."/>
            <person name="Lv J."/>
            <person name="Arendt D."/>
            <person name="Savage R."/>
            <person name="Osoegawa K."/>
            <person name="de Jong P."/>
            <person name="Grimwood J."/>
            <person name="Chapman J.A."/>
            <person name="Shapiro H."/>
            <person name="Aerts A."/>
            <person name="Otillar R.P."/>
            <person name="Terry A.Y."/>
            <person name="Boore J.L."/>
            <person name="Grigoriev I.V."/>
            <person name="Lindberg D.R."/>
            <person name="Seaver E.C."/>
            <person name="Weisblat D.A."/>
            <person name="Putnam N.H."/>
            <person name="Rokhsar D.S."/>
        </authorList>
    </citation>
    <scope>NUCLEOTIDE SEQUENCE</scope>
</reference>
<dbReference type="CTD" id="20207334"/>
<evidence type="ECO:0000313" key="4">
    <source>
        <dbReference type="Proteomes" id="UP000015101"/>
    </source>
</evidence>
<dbReference type="EnsemblMetazoa" id="HelroT179509">
    <property type="protein sequence ID" value="HelroP179509"/>
    <property type="gene ID" value="HelroG179509"/>
</dbReference>
<name>T1FET5_HELRO</name>
<evidence type="ECO:0000313" key="2">
    <source>
        <dbReference type="EMBL" id="ESN95433.1"/>
    </source>
</evidence>
<dbReference type="HOGENOM" id="CLU_824591_0_0_1"/>
<reference evidence="3" key="3">
    <citation type="submission" date="2015-06" db="UniProtKB">
        <authorList>
            <consortium name="EnsemblMetazoa"/>
        </authorList>
    </citation>
    <scope>IDENTIFICATION</scope>
</reference>
<reference evidence="4" key="1">
    <citation type="submission" date="2012-12" db="EMBL/GenBank/DDBJ databases">
        <authorList>
            <person name="Hellsten U."/>
            <person name="Grimwood J."/>
            <person name="Chapman J.A."/>
            <person name="Shapiro H."/>
            <person name="Aerts A."/>
            <person name="Otillar R.P."/>
            <person name="Terry A.Y."/>
            <person name="Boore J.L."/>
            <person name="Simakov O."/>
            <person name="Marletaz F."/>
            <person name="Cho S.-J."/>
            <person name="Edsinger-Gonzales E."/>
            <person name="Havlak P."/>
            <person name="Kuo D.-H."/>
            <person name="Larsson T."/>
            <person name="Lv J."/>
            <person name="Arendt D."/>
            <person name="Savage R."/>
            <person name="Osoegawa K."/>
            <person name="de Jong P."/>
            <person name="Lindberg D.R."/>
            <person name="Seaver E.C."/>
            <person name="Weisblat D.A."/>
            <person name="Putnam N.H."/>
            <person name="Grigoriev I.V."/>
            <person name="Rokhsar D.S."/>
        </authorList>
    </citation>
    <scope>NUCLEOTIDE SEQUENCE</scope>
</reference>
<feature type="region of interest" description="Disordered" evidence="1">
    <location>
        <begin position="161"/>
        <end position="219"/>
    </location>
</feature>
<dbReference type="RefSeq" id="XP_009026579.1">
    <property type="nucleotide sequence ID" value="XM_009028331.1"/>
</dbReference>
<dbReference type="KEGG" id="hro:HELRODRAFT_179509"/>
<organism evidence="3 4">
    <name type="scientific">Helobdella robusta</name>
    <name type="common">Californian leech</name>
    <dbReference type="NCBI Taxonomy" id="6412"/>
    <lineage>
        <taxon>Eukaryota</taxon>
        <taxon>Metazoa</taxon>
        <taxon>Spiralia</taxon>
        <taxon>Lophotrochozoa</taxon>
        <taxon>Annelida</taxon>
        <taxon>Clitellata</taxon>
        <taxon>Hirudinea</taxon>
        <taxon>Rhynchobdellida</taxon>
        <taxon>Glossiphoniidae</taxon>
        <taxon>Helobdella</taxon>
    </lineage>
</organism>
<dbReference type="InParanoid" id="T1FET5"/>
<dbReference type="EMBL" id="KB097528">
    <property type="protein sequence ID" value="ESN95433.1"/>
    <property type="molecule type" value="Genomic_DNA"/>
</dbReference>
<keyword evidence="4" id="KW-1185">Reference proteome</keyword>
<sequence>MVKKIMVILIMKPGPGWKSSNNQQGIHASASYSTPQCVNNYEISPSTRSNKTIYPPSQQQHLQYSSSRKQFGFRQQQQQEESAELHSGNRLTQQEKQLQELFQSQLQQSYNPQQRQQFLQQHQLNQQQSRPNFSQFKANNNIISYDTNSSYVTPNVKSFINQHQSSQQSLTPQQQTPQQPTQQQPQQPPPHQTQQQAAATTAQQLQPQQNSPAPSNLLRNISGRRTVHAGTVHDRKKLEAALEGVSKIKFDGDIFGSACDARIGWIDKKKSSEKEEIKVRKPEDGSKQAVDAASTNVKPAKSTIGRSGRFSFLNKLASKLGKSYYLYFSFVNLPKFT</sequence>
<accession>T1FET5</accession>
<dbReference type="EMBL" id="AMQM01006878">
    <property type="status" value="NOT_ANNOTATED_CDS"/>
    <property type="molecule type" value="Genomic_DNA"/>
</dbReference>
<feature type="compositionally biased region" description="Low complexity" evidence="1">
    <location>
        <begin position="112"/>
        <end position="128"/>
    </location>
</feature>
<dbReference type="GeneID" id="20207334"/>